<sequence>MSNYRTAAHQEKIVSLSNETIQIIDNINITNIFNQLSSKDNVNM</sequence>
<proteinExistence type="predicted"/>
<gene>
    <name evidence="1" type="ORF">CPELLU_LOCUS1616</name>
</gene>
<evidence type="ECO:0000313" key="1">
    <source>
        <dbReference type="EMBL" id="CAG8483125.1"/>
    </source>
</evidence>
<comment type="caution">
    <text evidence="1">The sequence shown here is derived from an EMBL/GenBank/DDBJ whole genome shotgun (WGS) entry which is preliminary data.</text>
</comment>
<organism evidence="1 2">
    <name type="scientific">Cetraspora pellucida</name>
    <dbReference type="NCBI Taxonomy" id="1433469"/>
    <lineage>
        <taxon>Eukaryota</taxon>
        <taxon>Fungi</taxon>
        <taxon>Fungi incertae sedis</taxon>
        <taxon>Mucoromycota</taxon>
        <taxon>Glomeromycotina</taxon>
        <taxon>Glomeromycetes</taxon>
        <taxon>Diversisporales</taxon>
        <taxon>Gigasporaceae</taxon>
        <taxon>Cetraspora</taxon>
    </lineage>
</organism>
<protein>
    <submittedName>
        <fullName evidence="1">5029_t:CDS:1</fullName>
    </submittedName>
</protein>
<name>A0A9N8Z8F9_9GLOM</name>
<keyword evidence="2" id="KW-1185">Reference proteome</keyword>
<reference evidence="1" key="1">
    <citation type="submission" date="2021-06" db="EMBL/GenBank/DDBJ databases">
        <authorList>
            <person name="Kallberg Y."/>
            <person name="Tangrot J."/>
            <person name="Rosling A."/>
        </authorList>
    </citation>
    <scope>NUCLEOTIDE SEQUENCE</scope>
    <source>
        <strain evidence="1">FL966</strain>
    </source>
</reference>
<dbReference type="AlphaFoldDB" id="A0A9N8Z8F9"/>
<evidence type="ECO:0000313" key="2">
    <source>
        <dbReference type="Proteomes" id="UP000789759"/>
    </source>
</evidence>
<dbReference type="EMBL" id="CAJVQA010000621">
    <property type="protein sequence ID" value="CAG8483125.1"/>
    <property type="molecule type" value="Genomic_DNA"/>
</dbReference>
<dbReference type="Proteomes" id="UP000789759">
    <property type="component" value="Unassembled WGS sequence"/>
</dbReference>
<accession>A0A9N8Z8F9</accession>